<dbReference type="Pfam" id="PF13668">
    <property type="entry name" value="Ferritin_2"/>
    <property type="match status" value="1"/>
</dbReference>
<dbReference type="InterPro" id="IPR039254">
    <property type="entry name" value="Rds1"/>
</dbReference>
<protein>
    <submittedName>
        <fullName evidence="1">Uncharacterized protein</fullName>
    </submittedName>
</protein>
<accession>A0AB34KDE5</accession>
<dbReference type="GeneID" id="96010181"/>
<reference evidence="1 2" key="1">
    <citation type="journal article" date="2020" name="Microbiol. Resour. Announc.">
        <title>Draft Genome Sequence of a Cladosporium Species Isolated from the Mesophotic Ascidian Didemnum maculosum.</title>
        <authorList>
            <person name="Gioti A."/>
            <person name="Siaperas R."/>
            <person name="Nikolaivits E."/>
            <person name="Le Goff G."/>
            <person name="Ouazzani J."/>
            <person name="Kotoulas G."/>
            <person name="Topakas E."/>
        </authorList>
    </citation>
    <scope>NUCLEOTIDE SEQUENCE [LARGE SCALE GENOMIC DNA]</scope>
    <source>
        <strain evidence="1 2">TM138-S3</strain>
    </source>
</reference>
<evidence type="ECO:0000313" key="2">
    <source>
        <dbReference type="Proteomes" id="UP000803884"/>
    </source>
</evidence>
<dbReference type="PANTHER" id="PTHR38705:SF1">
    <property type="entry name" value="PROTEIN RDS1"/>
    <property type="match status" value="1"/>
</dbReference>
<gene>
    <name evidence="1" type="ORF">WHR41_08739</name>
</gene>
<dbReference type="PANTHER" id="PTHR38705">
    <property type="entry name" value="PROTEIN RDS1"/>
    <property type="match status" value="1"/>
</dbReference>
<comment type="caution">
    <text evidence="1">The sequence shown here is derived from an EMBL/GenBank/DDBJ whole genome shotgun (WGS) entry which is preliminary data.</text>
</comment>
<dbReference type="AlphaFoldDB" id="A0AB34KDE5"/>
<evidence type="ECO:0000313" key="1">
    <source>
        <dbReference type="EMBL" id="KAL1582673.1"/>
    </source>
</evidence>
<name>A0AB34KDE5_9PEZI</name>
<dbReference type="SUPFAM" id="SSF47240">
    <property type="entry name" value="Ferritin-like"/>
    <property type="match status" value="1"/>
</dbReference>
<dbReference type="RefSeq" id="XP_069225780.1">
    <property type="nucleotide sequence ID" value="XM_069377343.1"/>
</dbReference>
<dbReference type="EMBL" id="JAAQHG020000046">
    <property type="protein sequence ID" value="KAL1582673.1"/>
    <property type="molecule type" value="Genomic_DNA"/>
</dbReference>
<sequence>MNCSFDSPDNIDPTVLQFALTLEHLENVFYKGALSKFSPRDFTKAGYNADYYTNLQYIAHDEEQHVKLLSGALTAAGVTPVQACTYSFPYTDVQSFITLSSVLEGVGTSAYLGGAPLITSKDYLSVAGAILVSEALHTSLQRGAAGEVPFANPYGTALDPTSVYTLAAGFIKSCPSSNPALPFKPFPTLSVAMKSNKKHSGWKKHSKSAPIPCAGDKVEFTAASAIPDGSYVTFVSGLSVVSVKGESKGNSTTAAIPQVAEGQTYVFVSNKDVEGKLDDSAILFGPAILEVAPQPPTYDPNQQ</sequence>
<proteinExistence type="predicted"/>
<organism evidence="1 2">
    <name type="scientific">Cladosporium halotolerans</name>
    <dbReference type="NCBI Taxonomy" id="1052096"/>
    <lineage>
        <taxon>Eukaryota</taxon>
        <taxon>Fungi</taxon>
        <taxon>Dikarya</taxon>
        <taxon>Ascomycota</taxon>
        <taxon>Pezizomycotina</taxon>
        <taxon>Dothideomycetes</taxon>
        <taxon>Dothideomycetidae</taxon>
        <taxon>Cladosporiales</taxon>
        <taxon>Cladosporiaceae</taxon>
        <taxon>Cladosporium</taxon>
    </lineage>
</organism>
<dbReference type="InterPro" id="IPR009078">
    <property type="entry name" value="Ferritin-like_SF"/>
</dbReference>
<keyword evidence="2" id="KW-1185">Reference proteome</keyword>
<dbReference type="Proteomes" id="UP000803884">
    <property type="component" value="Unassembled WGS sequence"/>
</dbReference>